<evidence type="ECO:0000313" key="3">
    <source>
        <dbReference type="Proteomes" id="UP000775877"/>
    </source>
</evidence>
<dbReference type="Proteomes" id="UP000775877">
    <property type="component" value="Unassembled WGS sequence"/>
</dbReference>
<dbReference type="AlphaFoldDB" id="A0A955L1Q5"/>
<reference evidence="2" key="2">
    <citation type="journal article" date="2021" name="Microbiome">
        <title>Successional dynamics and alternative stable states in a saline activated sludge microbial community over 9 years.</title>
        <authorList>
            <person name="Wang Y."/>
            <person name="Ye J."/>
            <person name="Ju F."/>
            <person name="Liu L."/>
            <person name="Boyd J.A."/>
            <person name="Deng Y."/>
            <person name="Parks D.H."/>
            <person name="Jiang X."/>
            <person name="Yin X."/>
            <person name="Woodcroft B.J."/>
            <person name="Tyson G.W."/>
            <person name="Hugenholtz P."/>
            <person name="Polz M.F."/>
            <person name="Zhang T."/>
        </authorList>
    </citation>
    <scope>NUCLEOTIDE SEQUENCE</scope>
    <source>
        <strain evidence="2">HKST-UBA13</strain>
    </source>
</reference>
<feature type="region of interest" description="Disordered" evidence="1">
    <location>
        <begin position="1"/>
        <end position="29"/>
    </location>
</feature>
<comment type="caution">
    <text evidence="2">The sequence shown here is derived from an EMBL/GenBank/DDBJ whole genome shotgun (WGS) entry which is preliminary data.</text>
</comment>
<organism evidence="2 3">
    <name type="scientific">Candidatus Dojkabacteria bacterium</name>
    <dbReference type="NCBI Taxonomy" id="2099670"/>
    <lineage>
        <taxon>Bacteria</taxon>
        <taxon>Candidatus Dojkabacteria</taxon>
    </lineage>
</organism>
<feature type="compositionally biased region" description="Low complexity" evidence="1">
    <location>
        <begin position="1"/>
        <end position="25"/>
    </location>
</feature>
<reference evidence="2" key="1">
    <citation type="submission" date="2020-04" db="EMBL/GenBank/DDBJ databases">
        <authorList>
            <person name="Zhang T."/>
        </authorList>
    </citation>
    <scope>NUCLEOTIDE SEQUENCE</scope>
    <source>
        <strain evidence="2">HKST-UBA13</strain>
    </source>
</reference>
<accession>A0A955L1Q5</accession>
<sequence>MGLLDNSDNSSPDSLDFSPSQSDQPRNLIKHLNTIPEDIKPGTQIELFKGILIPKAYSSVKRFASFDIGTGQVLVNVSTTNGQEITSISYKHQRTGDMQNLNKSLDQMNNMINEYFEVGEPAES</sequence>
<dbReference type="EMBL" id="JAGQLJ010000068">
    <property type="protein sequence ID" value="MCA9381264.1"/>
    <property type="molecule type" value="Genomic_DNA"/>
</dbReference>
<evidence type="ECO:0000313" key="2">
    <source>
        <dbReference type="EMBL" id="MCA9381264.1"/>
    </source>
</evidence>
<proteinExistence type="predicted"/>
<evidence type="ECO:0000256" key="1">
    <source>
        <dbReference type="SAM" id="MobiDB-lite"/>
    </source>
</evidence>
<gene>
    <name evidence="2" type="ORF">KC678_03295</name>
</gene>
<name>A0A955L1Q5_9BACT</name>
<protein>
    <submittedName>
        <fullName evidence="2">Uncharacterized protein</fullName>
    </submittedName>
</protein>